<feature type="transmembrane region" description="Helical" evidence="1">
    <location>
        <begin position="179"/>
        <end position="203"/>
    </location>
</feature>
<keyword evidence="1" id="KW-1133">Transmembrane helix</keyword>
<feature type="transmembrane region" description="Helical" evidence="1">
    <location>
        <begin position="141"/>
        <end position="167"/>
    </location>
</feature>
<organism evidence="2 3">
    <name type="scientific">Phaeobacter porticola</name>
    <dbReference type="NCBI Taxonomy" id="1844006"/>
    <lineage>
        <taxon>Bacteria</taxon>
        <taxon>Pseudomonadati</taxon>
        <taxon>Pseudomonadota</taxon>
        <taxon>Alphaproteobacteria</taxon>
        <taxon>Rhodobacterales</taxon>
        <taxon>Roseobacteraceae</taxon>
        <taxon>Phaeobacter</taxon>
    </lineage>
</organism>
<dbReference type="STRING" id="1844006.PhaeoP97_03456"/>
<proteinExistence type="predicted"/>
<protein>
    <submittedName>
        <fullName evidence="2">Uncharacterized protein</fullName>
    </submittedName>
</protein>
<feature type="transmembrane region" description="Helical" evidence="1">
    <location>
        <begin position="215"/>
        <end position="243"/>
    </location>
</feature>
<reference evidence="3" key="1">
    <citation type="submission" date="2016-07" db="EMBL/GenBank/DDBJ databases">
        <title>Phaeobacter portensis sp. nov., a tropodithietic acid producing bacterium isolated from a German harbor.</title>
        <authorList>
            <person name="Freese H.M."/>
            <person name="Bunk B."/>
            <person name="Breider S."/>
            <person name="Brinkhoff T."/>
        </authorList>
    </citation>
    <scope>NUCLEOTIDE SEQUENCE [LARGE SCALE GENOMIC DNA]</scope>
    <source>
        <strain evidence="3">P97</strain>
    </source>
</reference>
<feature type="transmembrane region" description="Helical" evidence="1">
    <location>
        <begin position="109"/>
        <end position="135"/>
    </location>
</feature>
<accession>A0A1L3I9G1</accession>
<name>A0A1L3I9G1_9RHOB</name>
<keyword evidence="1" id="KW-0812">Transmembrane</keyword>
<dbReference type="AlphaFoldDB" id="A0A1L3I9G1"/>
<dbReference type="Proteomes" id="UP000183859">
    <property type="component" value="Chromosome"/>
</dbReference>
<dbReference type="EMBL" id="CP016364">
    <property type="protein sequence ID" value="APG48809.1"/>
    <property type="molecule type" value="Genomic_DNA"/>
</dbReference>
<keyword evidence="1" id="KW-0472">Membrane</keyword>
<dbReference type="KEGG" id="php:PhaeoP97_03456"/>
<keyword evidence="3" id="KW-1185">Reference proteome</keyword>
<evidence type="ECO:0000313" key="3">
    <source>
        <dbReference type="Proteomes" id="UP000183859"/>
    </source>
</evidence>
<evidence type="ECO:0000313" key="2">
    <source>
        <dbReference type="EMBL" id="APG48809.1"/>
    </source>
</evidence>
<feature type="transmembrane region" description="Helical" evidence="1">
    <location>
        <begin position="64"/>
        <end position="88"/>
    </location>
</feature>
<feature type="transmembrane region" description="Helical" evidence="1">
    <location>
        <begin position="21"/>
        <end position="44"/>
    </location>
</feature>
<dbReference type="RefSeq" id="WP_072506100.1">
    <property type="nucleotide sequence ID" value="NZ_CP016364.1"/>
</dbReference>
<sequence length="249" mass="27175">MIGWKLFLHSVRMVQRNVPQLMRIFLVPTLIALAIAYLAIGGLLGDVGLQARGFDSDMFFSVLWRIVGLWLVIGLIGAWTVVVWHRYILLEEHPRGWLPVLHKGEVGNYILGLIKLFFIGMLFFSVLAFIGPALILSLGMVGLYLLLAAGALIAIFMFRFALVLPAAALGKPIGVSESLALTTGAFGTLFVLGVCLFGLQLVAELILFLVADAALIAMVLEIAFSVVLAILNISALTTLYGYYVEKRPI</sequence>
<evidence type="ECO:0000256" key="1">
    <source>
        <dbReference type="SAM" id="Phobius"/>
    </source>
</evidence>
<gene>
    <name evidence="2" type="ORF">PhaeoP97_03456</name>
</gene>
<dbReference type="OrthoDB" id="7704812at2"/>